<evidence type="ECO:0000256" key="5">
    <source>
        <dbReference type="ARBA" id="ARBA00037982"/>
    </source>
</evidence>
<evidence type="ECO:0000256" key="1">
    <source>
        <dbReference type="ARBA" id="ARBA00022679"/>
    </source>
</evidence>
<sequence>MVTHDLMLGDSLSTTVHHGLEGRASSRSSAVLAGWMLAEAPAAFSRVDAIRCSESTDVTSISSPSSVVGLTKAAADMVMQSPPAACSSVFYISPVSVLSGPEGASFTPSPLPMQSSNSIFDRREAIVNLDVCLNNSSSLDSDGSICQNEHASTTDGLSQTNPPSLPPIRTRRKPPLSEESGVASWHTRYLRREVERRCKSSSDSINKGEDEAKAEMEGKVEIVLDGNSGIVEPEPEPESPTTPSSASKPQILECPSTPLIKSKELSRQSSLNDTKLLLTTKLKRSASIFMFDKHFEYLREIGRGSFSTVYEARDRRGGALCAVKMSKREFRGREDRVRYMREIQSVACLAEHPNVVKYFRSWQQDSHFYIQMELCEAGNLRTLLDSLSEPLLESQVWRYIEQVAAGLDHIHNHGVLHLDIKPENIFVDGKGELKIGDFGLAVPRKLWEWEEGDGAYVAPELLQEKEPGPEADMYSFGAMVYEWATGNKLPRSGPAREGQVEMPPSISEQLGNLVCSLLNPNPAQRPSASKVLAWQKAD</sequence>
<name>A0ABP0TL78_9BRYO</name>
<feature type="region of interest" description="Disordered" evidence="7">
    <location>
        <begin position="142"/>
        <end position="252"/>
    </location>
</feature>
<evidence type="ECO:0000313" key="9">
    <source>
        <dbReference type="EMBL" id="CAK9199435.1"/>
    </source>
</evidence>
<comment type="similarity">
    <text evidence="5">Belongs to the protein kinase superfamily. Ser/Thr protein kinase family. GCN2 subfamily.</text>
</comment>
<evidence type="ECO:0000256" key="2">
    <source>
        <dbReference type="ARBA" id="ARBA00022741"/>
    </source>
</evidence>
<gene>
    <name evidence="9" type="ORF">CSSPTR1EN2_LOCUS4935</name>
</gene>
<dbReference type="Gene3D" id="3.30.200.20">
    <property type="entry name" value="Phosphorylase Kinase, domain 1"/>
    <property type="match status" value="1"/>
</dbReference>
<dbReference type="SMART" id="SM00220">
    <property type="entry name" value="S_TKc"/>
    <property type="match status" value="1"/>
</dbReference>
<dbReference type="Gene3D" id="1.10.510.10">
    <property type="entry name" value="Transferase(Phosphotransferase) domain 1"/>
    <property type="match status" value="1"/>
</dbReference>
<organism evidence="9 10">
    <name type="scientific">Sphagnum troendelagicum</name>
    <dbReference type="NCBI Taxonomy" id="128251"/>
    <lineage>
        <taxon>Eukaryota</taxon>
        <taxon>Viridiplantae</taxon>
        <taxon>Streptophyta</taxon>
        <taxon>Embryophyta</taxon>
        <taxon>Bryophyta</taxon>
        <taxon>Sphagnophytina</taxon>
        <taxon>Sphagnopsida</taxon>
        <taxon>Sphagnales</taxon>
        <taxon>Sphagnaceae</taxon>
        <taxon>Sphagnum</taxon>
    </lineage>
</organism>
<keyword evidence="10" id="KW-1185">Reference proteome</keyword>
<dbReference type="InterPro" id="IPR011009">
    <property type="entry name" value="Kinase-like_dom_sf"/>
</dbReference>
<evidence type="ECO:0000256" key="7">
    <source>
        <dbReference type="SAM" id="MobiDB-lite"/>
    </source>
</evidence>
<dbReference type="PROSITE" id="PS50011">
    <property type="entry name" value="PROTEIN_KINASE_DOM"/>
    <property type="match status" value="1"/>
</dbReference>
<feature type="compositionally biased region" description="Basic and acidic residues" evidence="7">
    <location>
        <begin position="190"/>
        <end position="222"/>
    </location>
</feature>
<evidence type="ECO:0000259" key="8">
    <source>
        <dbReference type="PROSITE" id="PS50011"/>
    </source>
</evidence>
<dbReference type="PANTHER" id="PTHR11042:SF189">
    <property type="entry name" value="PROTEIN KINASE DOMAIN-CONTAINING PROTEIN"/>
    <property type="match status" value="1"/>
</dbReference>
<keyword evidence="1" id="KW-0808">Transferase</keyword>
<dbReference type="PROSITE" id="PS00108">
    <property type="entry name" value="PROTEIN_KINASE_ST"/>
    <property type="match status" value="1"/>
</dbReference>
<feature type="compositionally biased region" description="Polar residues" evidence="7">
    <location>
        <begin position="145"/>
        <end position="162"/>
    </location>
</feature>
<feature type="binding site" evidence="6">
    <location>
        <position position="324"/>
    </location>
    <ligand>
        <name>ATP</name>
        <dbReference type="ChEBI" id="CHEBI:30616"/>
    </ligand>
</feature>
<keyword evidence="3" id="KW-0418">Kinase</keyword>
<dbReference type="PROSITE" id="PS00107">
    <property type="entry name" value="PROTEIN_KINASE_ATP"/>
    <property type="match status" value="1"/>
</dbReference>
<dbReference type="InterPro" id="IPR050339">
    <property type="entry name" value="CC_SR_Kinase"/>
</dbReference>
<accession>A0ABP0TL78</accession>
<evidence type="ECO:0000256" key="4">
    <source>
        <dbReference type="ARBA" id="ARBA00022840"/>
    </source>
</evidence>
<evidence type="ECO:0000313" key="10">
    <source>
        <dbReference type="Proteomes" id="UP001497512"/>
    </source>
</evidence>
<dbReference type="InterPro" id="IPR008271">
    <property type="entry name" value="Ser/Thr_kinase_AS"/>
</dbReference>
<keyword evidence="2 6" id="KW-0547">Nucleotide-binding</keyword>
<dbReference type="PANTHER" id="PTHR11042">
    <property type="entry name" value="EUKARYOTIC TRANSLATION INITIATION FACTOR 2-ALPHA KINASE EIF2-ALPHA KINASE -RELATED"/>
    <property type="match status" value="1"/>
</dbReference>
<protein>
    <recommendedName>
        <fullName evidence="8">Protein kinase domain-containing protein</fullName>
    </recommendedName>
</protein>
<proteinExistence type="inferred from homology"/>
<dbReference type="EMBL" id="OZ019904">
    <property type="protein sequence ID" value="CAK9199435.1"/>
    <property type="molecule type" value="Genomic_DNA"/>
</dbReference>
<dbReference type="Pfam" id="PF00069">
    <property type="entry name" value="Pkinase"/>
    <property type="match status" value="1"/>
</dbReference>
<keyword evidence="4 6" id="KW-0067">ATP-binding</keyword>
<evidence type="ECO:0000256" key="6">
    <source>
        <dbReference type="PROSITE-ProRule" id="PRU10141"/>
    </source>
</evidence>
<reference evidence="9" key="1">
    <citation type="submission" date="2024-02" db="EMBL/GenBank/DDBJ databases">
        <authorList>
            <consortium name="ELIXIR-Norway"/>
            <consortium name="Elixir Norway"/>
        </authorList>
    </citation>
    <scope>NUCLEOTIDE SEQUENCE</scope>
</reference>
<evidence type="ECO:0000256" key="3">
    <source>
        <dbReference type="ARBA" id="ARBA00022777"/>
    </source>
</evidence>
<dbReference type="InterPro" id="IPR000719">
    <property type="entry name" value="Prot_kinase_dom"/>
</dbReference>
<dbReference type="InterPro" id="IPR017441">
    <property type="entry name" value="Protein_kinase_ATP_BS"/>
</dbReference>
<dbReference type="Proteomes" id="UP001497512">
    <property type="component" value="Chromosome 12"/>
</dbReference>
<feature type="domain" description="Protein kinase" evidence="8">
    <location>
        <begin position="295"/>
        <end position="538"/>
    </location>
</feature>
<dbReference type="SUPFAM" id="SSF56112">
    <property type="entry name" value="Protein kinase-like (PK-like)"/>
    <property type="match status" value="1"/>
</dbReference>